<evidence type="ECO:0000313" key="2">
    <source>
        <dbReference type="EMBL" id="KAG1896758.1"/>
    </source>
</evidence>
<name>A0AAD4HHG7_9AGAM</name>
<dbReference type="Pfam" id="PF13374">
    <property type="entry name" value="TPR_10"/>
    <property type="match status" value="4"/>
</dbReference>
<feature type="domain" description="CHAT" evidence="1">
    <location>
        <begin position="530"/>
        <end position="792"/>
    </location>
</feature>
<proteinExistence type="predicted"/>
<dbReference type="AlphaFoldDB" id="A0AAD4HHG7"/>
<dbReference type="Gene3D" id="1.25.40.10">
    <property type="entry name" value="Tetratricopeptide repeat domain"/>
    <property type="match status" value="2"/>
</dbReference>
<dbReference type="GeneID" id="64666632"/>
<reference evidence="2" key="1">
    <citation type="journal article" date="2020" name="New Phytol.">
        <title>Comparative genomics reveals dynamic genome evolution in host specialist ectomycorrhizal fungi.</title>
        <authorList>
            <person name="Lofgren L.A."/>
            <person name="Nguyen N.H."/>
            <person name="Vilgalys R."/>
            <person name="Ruytinx J."/>
            <person name="Liao H.L."/>
            <person name="Branco S."/>
            <person name="Kuo A."/>
            <person name="LaButti K."/>
            <person name="Lipzen A."/>
            <person name="Andreopoulos W."/>
            <person name="Pangilinan J."/>
            <person name="Riley R."/>
            <person name="Hundley H."/>
            <person name="Na H."/>
            <person name="Barry K."/>
            <person name="Grigoriev I.V."/>
            <person name="Stajich J.E."/>
            <person name="Kennedy P.G."/>
        </authorList>
    </citation>
    <scope>NUCLEOTIDE SEQUENCE</scope>
    <source>
        <strain evidence="2">FC203</strain>
    </source>
</reference>
<protein>
    <submittedName>
        <fullName evidence="2">CHAT domain-containing protein</fullName>
    </submittedName>
</protein>
<sequence>MGQWSSSFVSLACRVALQLGPPGHSLRTFFINKLALNLHDRFQQRGIMSDLDEAIELHRAVLLLRPLDHSERSSSLNNLANSLQDRFLQRGIVSDLDEAIELHRAALSLRPPGHSDRYVSLNNLANRLRDRFLQRGIMSDLDEAIELHRAALLLCPSSHSDRPVSLNHLALSLQDRFRQRGIMSDLDEAIELHRAALLLLPSGHSTRSVSLNHLALSLQDRFRHRGIMSDLDEAIELNRAALLLLPPGHSARSSSLNHLALSLQDRFRQRGVQSDYDEAFSSYSQLSHLSHPASRTDLSAAKSWAASAYVLDHPSVLLAYQVALKFLDQRVAFLSSSCRHFDVISEAVSSLATDAFSCSVRRDELTTAVELLEQGRSVFWTRLARFRTPLDELSGSGDIGTALAEEFKRSSFCLRSAFHQYTEDRSLRIQQLTMQWDDVITRIRMLPDFSRFLLPPLFSDLQKAAEHGPVIIVNASQYGCDALIVRNAEDPVHVPLDITQAEVFEFSSDFHALSERFGSSDNQLKLVGMLRKLWNDVVDPVVQVLRESNVCPGSRIWWCPTAEFTLLPLHAAGPYERKKKNMSDIYISSYTPTLTTLIRARQQISRDASSQHFVAIGQGNPVNGRELKCVAPELAAVAEHVTPVVSFTSLEDASATVENALDALDHNQWLHLACHGMPNQREPFDSSFAMRDGPLMIKDIIRSNWQNSQFAFLSACHTTVGDEKSPDESIHLAAAMQFCGFRSVIGSMWSVEDEVARQIVSAFYGNLIDDSKRLDCTRAAVALHKAVKSLRKKIPLEQQIVFVHIGV</sequence>
<dbReference type="Proteomes" id="UP001195769">
    <property type="component" value="Unassembled WGS sequence"/>
</dbReference>
<evidence type="ECO:0000313" key="3">
    <source>
        <dbReference type="Proteomes" id="UP001195769"/>
    </source>
</evidence>
<gene>
    <name evidence="2" type="ORF">F5891DRAFT_575684</name>
</gene>
<dbReference type="SUPFAM" id="SSF81901">
    <property type="entry name" value="HCP-like"/>
    <property type="match status" value="1"/>
</dbReference>
<organism evidence="2 3">
    <name type="scientific">Suillus fuscotomentosus</name>
    <dbReference type="NCBI Taxonomy" id="1912939"/>
    <lineage>
        <taxon>Eukaryota</taxon>
        <taxon>Fungi</taxon>
        <taxon>Dikarya</taxon>
        <taxon>Basidiomycota</taxon>
        <taxon>Agaricomycotina</taxon>
        <taxon>Agaricomycetes</taxon>
        <taxon>Agaricomycetidae</taxon>
        <taxon>Boletales</taxon>
        <taxon>Suillineae</taxon>
        <taxon>Suillaceae</taxon>
        <taxon>Suillus</taxon>
    </lineage>
</organism>
<evidence type="ECO:0000259" key="1">
    <source>
        <dbReference type="Pfam" id="PF12770"/>
    </source>
</evidence>
<dbReference type="EMBL" id="JABBWK010000052">
    <property type="protein sequence ID" value="KAG1896758.1"/>
    <property type="molecule type" value="Genomic_DNA"/>
</dbReference>
<comment type="caution">
    <text evidence="2">The sequence shown here is derived from an EMBL/GenBank/DDBJ whole genome shotgun (WGS) entry which is preliminary data.</text>
</comment>
<dbReference type="InterPro" id="IPR024983">
    <property type="entry name" value="CHAT_dom"/>
</dbReference>
<keyword evidence="3" id="KW-1185">Reference proteome</keyword>
<accession>A0AAD4HHG7</accession>
<dbReference type="InterPro" id="IPR011990">
    <property type="entry name" value="TPR-like_helical_dom_sf"/>
</dbReference>
<dbReference type="Pfam" id="PF12770">
    <property type="entry name" value="CHAT"/>
    <property type="match status" value="1"/>
</dbReference>
<dbReference type="RefSeq" id="XP_041222334.1">
    <property type="nucleotide sequence ID" value="XM_041372334.1"/>
</dbReference>